<gene>
    <name evidence="5" type="ORF">JOF48_003436</name>
</gene>
<dbReference type="Pfam" id="PF25583">
    <property type="entry name" value="WCX"/>
    <property type="match status" value="1"/>
</dbReference>
<feature type="domain" description="WCX" evidence="4">
    <location>
        <begin position="253"/>
        <end position="330"/>
    </location>
</feature>
<dbReference type="PROSITE" id="PS52050">
    <property type="entry name" value="WYL"/>
    <property type="match status" value="2"/>
</dbReference>
<dbReference type="InterPro" id="IPR043839">
    <property type="entry name" value="PafC_HTH"/>
</dbReference>
<dbReference type="InterPro" id="IPR051534">
    <property type="entry name" value="CBASS_pafABC_assoc_protein"/>
</dbReference>
<protein>
    <submittedName>
        <fullName evidence="5">Proteasome accessory factor C</fullName>
    </submittedName>
</protein>
<dbReference type="PANTHER" id="PTHR34580">
    <property type="match status" value="1"/>
</dbReference>
<feature type="region of interest" description="Disordered" evidence="1">
    <location>
        <begin position="565"/>
        <end position="586"/>
    </location>
</feature>
<dbReference type="EMBL" id="JAGIOI010000001">
    <property type="protein sequence ID" value="MBP2414637.1"/>
    <property type="molecule type" value="Genomic_DNA"/>
</dbReference>
<evidence type="ECO:0000259" key="2">
    <source>
        <dbReference type="Pfam" id="PF13280"/>
    </source>
</evidence>
<feature type="domain" description="WYL" evidence="2">
    <location>
        <begin position="159"/>
        <end position="223"/>
    </location>
</feature>
<feature type="domain" description="WYL" evidence="2">
    <location>
        <begin position="496"/>
        <end position="562"/>
    </location>
</feature>
<dbReference type="GO" id="GO:0000502">
    <property type="term" value="C:proteasome complex"/>
    <property type="evidence" value="ECO:0007669"/>
    <property type="project" value="UniProtKB-KW"/>
</dbReference>
<dbReference type="Proteomes" id="UP000711614">
    <property type="component" value="Unassembled WGS sequence"/>
</dbReference>
<feature type="domain" description="PafC HTH" evidence="3">
    <location>
        <begin position="358"/>
        <end position="470"/>
    </location>
</feature>
<evidence type="ECO:0000259" key="4">
    <source>
        <dbReference type="Pfam" id="PF25583"/>
    </source>
</evidence>
<sequence>MPTKIDATERLLNLVIALLGTRRGYSKKQLREKVNGYAPEAATAAAEATLLQSFERMFERDKNTLMELGIPISQTEPDEGDIHEQVLYRIKPEDYQVPQIRLDEDAMSLLAIAANLWAEATLGGAAQSALRKIATRAGTGWYDDDTTSRSRIRTAEPGFEPLWSALRGHHPVTFGYRRAGETASIQRTVQPWGLGSKYGQWYLVAFDLDRGAERHFRLSRITSDVHVLPENYTRPEGFTIAPVLATLGTGNELTARIAVPSGTAHWLRSRPGAAPVADPDWHRDGWDIIETGYREQELMADDVAAMGAAAQVLSPPALRDAVADRLQQAAKAAAAPLPGTLWRRRMADPHARKKDTRDRLIRLLSMVPYLAANPGVAESEVLAEFGITEAEWSKDMDTLNVTGLPGYFHGDLMDVTSEAGQVFIRDAETLASPLRLTQEEACSVLIGLRALSAVPGTAAAAALDSATESVAAVAGQDAWLADAVGLEIMNGTDTATVTALHAAITGARALDITYLVRSRDELSRRTIEPYRLFSVDAAWYVRAWCRESSALRSFRVDHIKSMHDAGERLSPPTSLPAGEPGGGLYHPNPDDVAVELVADTLTARRLGPAYGAGLFDLGEGRVGLRLLVGSTAILPSLMARLGGHAAVVSPESARRETAAWLADAAQGPAHGQSHAYGLTPGDLPSVDG</sequence>
<dbReference type="InterPro" id="IPR057727">
    <property type="entry name" value="WCX_dom"/>
</dbReference>
<comment type="caution">
    <text evidence="5">The sequence shown here is derived from an EMBL/GenBank/DDBJ whole genome shotgun (WGS) entry which is preliminary data.</text>
</comment>
<dbReference type="Pfam" id="PF13280">
    <property type="entry name" value="WYL"/>
    <property type="match status" value="2"/>
</dbReference>
<dbReference type="PANTHER" id="PTHR34580:SF3">
    <property type="entry name" value="PROTEIN PAFB"/>
    <property type="match status" value="1"/>
</dbReference>
<dbReference type="Pfam" id="PF19187">
    <property type="entry name" value="HTH_PafC"/>
    <property type="match status" value="1"/>
</dbReference>
<accession>A0ABS4Z0Q5</accession>
<proteinExistence type="predicted"/>
<reference evidence="5 6" key="1">
    <citation type="submission" date="2021-03" db="EMBL/GenBank/DDBJ databases">
        <title>Sequencing the genomes of 1000 actinobacteria strains.</title>
        <authorList>
            <person name="Klenk H.-P."/>
        </authorList>
    </citation>
    <scope>NUCLEOTIDE SEQUENCE [LARGE SCALE GENOMIC DNA]</scope>
    <source>
        <strain evidence="5 6">DSM 16005</strain>
    </source>
</reference>
<organism evidence="5 6">
    <name type="scientific">Arthrobacter stackebrandtii</name>
    <dbReference type="NCBI Taxonomy" id="272161"/>
    <lineage>
        <taxon>Bacteria</taxon>
        <taxon>Bacillati</taxon>
        <taxon>Actinomycetota</taxon>
        <taxon>Actinomycetes</taxon>
        <taxon>Micrococcales</taxon>
        <taxon>Micrococcaceae</taxon>
        <taxon>Arthrobacter</taxon>
    </lineage>
</organism>
<name>A0ABS4Z0Q5_9MICC</name>
<dbReference type="InterPro" id="IPR026881">
    <property type="entry name" value="WYL_dom"/>
</dbReference>
<keyword evidence="5" id="KW-0647">Proteasome</keyword>
<evidence type="ECO:0000259" key="3">
    <source>
        <dbReference type="Pfam" id="PF19187"/>
    </source>
</evidence>
<evidence type="ECO:0000313" key="6">
    <source>
        <dbReference type="Proteomes" id="UP000711614"/>
    </source>
</evidence>
<feature type="region of interest" description="Disordered" evidence="1">
    <location>
        <begin position="665"/>
        <end position="688"/>
    </location>
</feature>
<dbReference type="RefSeq" id="WP_209682760.1">
    <property type="nucleotide sequence ID" value="NZ_JAGIOI010000001.1"/>
</dbReference>
<evidence type="ECO:0000256" key="1">
    <source>
        <dbReference type="SAM" id="MobiDB-lite"/>
    </source>
</evidence>
<evidence type="ECO:0000313" key="5">
    <source>
        <dbReference type="EMBL" id="MBP2414637.1"/>
    </source>
</evidence>
<keyword evidence="6" id="KW-1185">Reference proteome</keyword>